<dbReference type="SMART" id="SM00487">
    <property type="entry name" value="DEXDc"/>
    <property type="match status" value="1"/>
</dbReference>
<keyword evidence="1" id="KW-0547">Nucleotide-binding</keyword>
<dbReference type="PROSITE" id="PS51194">
    <property type="entry name" value="HELICASE_CTER"/>
    <property type="match status" value="1"/>
</dbReference>
<dbReference type="CDD" id="cd18793">
    <property type="entry name" value="SF2_C_SNF"/>
    <property type="match status" value="1"/>
</dbReference>
<dbReference type="AlphaFoldDB" id="A0A6C0K4G6"/>
<dbReference type="Gene3D" id="3.40.50.10810">
    <property type="entry name" value="Tandem AAA-ATPase domain"/>
    <property type="match status" value="1"/>
</dbReference>
<accession>A0A6C0K4G6</accession>
<reference evidence="6" key="1">
    <citation type="journal article" date="2020" name="Nature">
        <title>Giant virus diversity and host interactions through global metagenomics.</title>
        <authorList>
            <person name="Schulz F."/>
            <person name="Roux S."/>
            <person name="Paez-Espino D."/>
            <person name="Jungbluth S."/>
            <person name="Walsh D.A."/>
            <person name="Denef V.J."/>
            <person name="McMahon K.D."/>
            <person name="Konstantinidis K.T."/>
            <person name="Eloe-Fadrosh E.A."/>
            <person name="Kyrpides N.C."/>
            <person name="Woyke T."/>
        </authorList>
    </citation>
    <scope>NUCLEOTIDE SEQUENCE</scope>
    <source>
        <strain evidence="6">GVMAG-S-1101172-89</strain>
    </source>
</reference>
<evidence type="ECO:0000256" key="3">
    <source>
        <dbReference type="ARBA" id="ARBA00022840"/>
    </source>
</evidence>
<name>A0A6C0K4G6_9ZZZZ</name>
<dbReference type="Pfam" id="PF00176">
    <property type="entry name" value="SNF2-rel_dom"/>
    <property type="match status" value="1"/>
</dbReference>
<dbReference type="GO" id="GO:0005524">
    <property type="term" value="F:ATP binding"/>
    <property type="evidence" value="ECO:0007669"/>
    <property type="project" value="UniProtKB-KW"/>
</dbReference>
<evidence type="ECO:0008006" key="7">
    <source>
        <dbReference type="Google" id="ProtNLM"/>
    </source>
</evidence>
<dbReference type="InterPro" id="IPR038718">
    <property type="entry name" value="SNF2-like_sf"/>
</dbReference>
<dbReference type="InterPro" id="IPR027417">
    <property type="entry name" value="P-loop_NTPase"/>
</dbReference>
<dbReference type="SMART" id="SM00490">
    <property type="entry name" value="HELICc"/>
    <property type="match status" value="1"/>
</dbReference>
<dbReference type="EMBL" id="MN740811">
    <property type="protein sequence ID" value="QHU12952.1"/>
    <property type="molecule type" value="Genomic_DNA"/>
</dbReference>
<keyword evidence="3" id="KW-0067">ATP-binding</keyword>
<organism evidence="6">
    <name type="scientific">viral metagenome</name>
    <dbReference type="NCBI Taxonomy" id="1070528"/>
    <lineage>
        <taxon>unclassified sequences</taxon>
        <taxon>metagenomes</taxon>
        <taxon>organismal metagenomes</taxon>
    </lineage>
</organism>
<dbReference type="GO" id="GO:0008094">
    <property type="term" value="F:ATP-dependent activity, acting on DNA"/>
    <property type="evidence" value="ECO:0007669"/>
    <property type="project" value="TreeGrafter"/>
</dbReference>
<evidence type="ECO:0000256" key="2">
    <source>
        <dbReference type="ARBA" id="ARBA00022801"/>
    </source>
</evidence>
<dbReference type="Gene3D" id="3.40.50.300">
    <property type="entry name" value="P-loop containing nucleotide triphosphate hydrolases"/>
    <property type="match status" value="1"/>
</dbReference>
<dbReference type="InterPro" id="IPR050628">
    <property type="entry name" value="SNF2_RAD54_helicase_TF"/>
</dbReference>
<evidence type="ECO:0000256" key="1">
    <source>
        <dbReference type="ARBA" id="ARBA00022741"/>
    </source>
</evidence>
<protein>
    <recommendedName>
        <fullName evidence="7">Helicase</fullName>
    </recommendedName>
</protein>
<dbReference type="InterPro" id="IPR014001">
    <property type="entry name" value="Helicase_ATP-bd"/>
</dbReference>
<evidence type="ECO:0000313" key="6">
    <source>
        <dbReference type="EMBL" id="QHU12952.1"/>
    </source>
</evidence>
<keyword evidence="2" id="KW-0378">Hydrolase</keyword>
<feature type="domain" description="Helicase ATP-binding" evidence="4">
    <location>
        <begin position="28"/>
        <end position="186"/>
    </location>
</feature>
<dbReference type="SUPFAM" id="SSF52540">
    <property type="entry name" value="P-loop containing nucleoside triphosphate hydrolases"/>
    <property type="match status" value="2"/>
</dbReference>
<dbReference type="GO" id="GO:0006281">
    <property type="term" value="P:DNA repair"/>
    <property type="evidence" value="ECO:0007669"/>
    <property type="project" value="TreeGrafter"/>
</dbReference>
<dbReference type="PROSITE" id="PS51192">
    <property type="entry name" value="HELICASE_ATP_BIND_1"/>
    <property type="match status" value="1"/>
</dbReference>
<evidence type="ECO:0000259" key="4">
    <source>
        <dbReference type="PROSITE" id="PS51192"/>
    </source>
</evidence>
<proteinExistence type="predicted"/>
<feature type="domain" description="Helicase C-terminal" evidence="5">
    <location>
        <begin position="305"/>
        <end position="475"/>
    </location>
</feature>
<sequence>MTTTQLPQLWVEFAYKAHQVEGVKWLFEQEKKTPSGGIVCDEMGLGKTIQMLALLKMESNTSTLLIAPLAVLSQWEDTAKRCGISTLRPKITKLHREWKSDGKFRPLAPKLYIIGYEMARNSPQFLTMVEWTRIICDEAHRLASKTSALSSMVSTIRAQSKWFLTATPIVNSTKDIVNLLTLIGVNVSKNPAELLPIVHEYVMARSMVSLRNIAGVSAPPRPEIHREVLPFTSDEEAEFYKGMTGIIVKHWKALDDEVGGSNALLKLRLFMRLRQLSVHPQVYIHARRASNPTQERPDWSGSSTKFDAILRLLKEPRSEKPHKWIIFCHFHAEMELLKKILEDSMLVGRVFLYNGTLGDSERKLVIAATHESSTTTDVLLIQLQSGGVGLNLQHFDRIIFTGPWWTSALMEQAVGRAVRIGQAEVVHVYHLVLKEEEALNIDQYMMNKAEQKGSLCREILSSAWAGPRDLEAKKN</sequence>
<evidence type="ECO:0000259" key="5">
    <source>
        <dbReference type="PROSITE" id="PS51194"/>
    </source>
</evidence>
<dbReference type="PANTHER" id="PTHR45626">
    <property type="entry name" value="TRANSCRIPTION TERMINATION FACTOR 2-RELATED"/>
    <property type="match status" value="1"/>
</dbReference>
<dbReference type="Pfam" id="PF00271">
    <property type="entry name" value="Helicase_C"/>
    <property type="match status" value="1"/>
</dbReference>
<dbReference type="GO" id="GO:0005634">
    <property type="term" value="C:nucleus"/>
    <property type="evidence" value="ECO:0007669"/>
    <property type="project" value="TreeGrafter"/>
</dbReference>
<dbReference type="InterPro" id="IPR000330">
    <property type="entry name" value="SNF2_N"/>
</dbReference>
<dbReference type="InterPro" id="IPR001650">
    <property type="entry name" value="Helicase_C-like"/>
</dbReference>
<dbReference type="GO" id="GO:0016787">
    <property type="term" value="F:hydrolase activity"/>
    <property type="evidence" value="ECO:0007669"/>
    <property type="project" value="UniProtKB-KW"/>
</dbReference>
<dbReference type="InterPro" id="IPR049730">
    <property type="entry name" value="SNF2/RAD54-like_C"/>
</dbReference>